<feature type="region of interest" description="Disordered" evidence="1">
    <location>
        <begin position="20"/>
        <end position="45"/>
    </location>
</feature>
<sequence>MIEQIKLIDWAVKGFLAEKGPSDTSLSEEPGLHLQTVHGKKEPEGSNMNLWARLRSSSNACIVSASNPPANCTSQDKNHEVLPGIVFFPLQKHYLRCLWAEKS</sequence>
<dbReference type="AlphaFoldDB" id="A0A6N2N446"/>
<evidence type="ECO:0000313" key="2">
    <source>
        <dbReference type="EMBL" id="VFU61668.1"/>
    </source>
</evidence>
<protein>
    <submittedName>
        <fullName evidence="2">Uncharacterized protein</fullName>
    </submittedName>
</protein>
<accession>A0A6N2N446</accession>
<proteinExistence type="predicted"/>
<evidence type="ECO:0000256" key="1">
    <source>
        <dbReference type="SAM" id="MobiDB-lite"/>
    </source>
</evidence>
<name>A0A6N2N446_SALVM</name>
<organism evidence="2">
    <name type="scientific">Salix viminalis</name>
    <name type="common">Common osier</name>
    <name type="synonym">Basket willow</name>
    <dbReference type="NCBI Taxonomy" id="40686"/>
    <lineage>
        <taxon>Eukaryota</taxon>
        <taxon>Viridiplantae</taxon>
        <taxon>Streptophyta</taxon>
        <taxon>Embryophyta</taxon>
        <taxon>Tracheophyta</taxon>
        <taxon>Spermatophyta</taxon>
        <taxon>Magnoliopsida</taxon>
        <taxon>eudicotyledons</taxon>
        <taxon>Gunneridae</taxon>
        <taxon>Pentapetalae</taxon>
        <taxon>rosids</taxon>
        <taxon>fabids</taxon>
        <taxon>Malpighiales</taxon>
        <taxon>Salicaceae</taxon>
        <taxon>Saliceae</taxon>
        <taxon>Salix</taxon>
    </lineage>
</organism>
<gene>
    <name evidence="2" type="ORF">SVIM_LOCUS461929</name>
</gene>
<dbReference type="EMBL" id="CAADRP010002129">
    <property type="protein sequence ID" value="VFU61668.1"/>
    <property type="molecule type" value="Genomic_DNA"/>
</dbReference>
<reference evidence="2" key="1">
    <citation type="submission" date="2019-03" db="EMBL/GenBank/DDBJ databases">
        <authorList>
            <person name="Mank J."/>
            <person name="Almeida P."/>
        </authorList>
    </citation>
    <scope>NUCLEOTIDE SEQUENCE</scope>
    <source>
        <strain evidence="2">78183</strain>
    </source>
</reference>